<dbReference type="SUPFAM" id="SSF50985">
    <property type="entry name" value="RCC1/BLIP-II"/>
    <property type="match status" value="1"/>
</dbReference>
<dbReference type="OrthoDB" id="434411at2759"/>
<evidence type="ECO:0000313" key="1">
    <source>
        <dbReference type="EMBL" id="OLP99248.1"/>
    </source>
</evidence>
<comment type="caution">
    <text evidence="1">The sequence shown here is derived from an EMBL/GenBank/DDBJ whole genome shotgun (WGS) entry which is preliminary data.</text>
</comment>
<protein>
    <submittedName>
        <fullName evidence="1">Putative E3 ubiquitin-protein ligase HERC2</fullName>
    </submittedName>
</protein>
<dbReference type="GO" id="GO:0005737">
    <property type="term" value="C:cytoplasm"/>
    <property type="evidence" value="ECO:0007669"/>
    <property type="project" value="TreeGrafter"/>
</dbReference>
<keyword evidence="2" id="KW-1185">Reference proteome</keyword>
<dbReference type="Pfam" id="PF13540">
    <property type="entry name" value="RCC1_2"/>
    <property type="match status" value="2"/>
</dbReference>
<reference evidence="1 2" key="1">
    <citation type="submission" date="2016-02" db="EMBL/GenBank/DDBJ databases">
        <title>Genome analysis of coral dinoflagellate symbionts highlights evolutionary adaptations to a symbiotic lifestyle.</title>
        <authorList>
            <person name="Aranda M."/>
            <person name="Li Y."/>
            <person name="Liew Y.J."/>
            <person name="Baumgarten S."/>
            <person name="Simakov O."/>
            <person name="Wilson M."/>
            <person name="Piel J."/>
            <person name="Ashoor H."/>
            <person name="Bougouffa S."/>
            <person name="Bajic V.B."/>
            <person name="Ryu T."/>
            <person name="Ravasi T."/>
            <person name="Bayer T."/>
            <person name="Micklem G."/>
            <person name="Kim H."/>
            <person name="Bhak J."/>
            <person name="Lajeunesse T.C."/>
            <person name="Voolstra C.R."/>
        </authorList>
    </citation>
    <scope>NUCLEOTIDE SEQUENCE [LARGE SCALE GENOMIC DNA]</scope>
    <source>
        <strain evidence="1 2">CCMP2467</strain>
    </source>
</reference>
<evidence type="ECO:0000313" key="2">
    <source>
        <dbReference type="Proteomes" id="UP000186817"/>
    </source>
</evidence>
<dbReference type="InterPro" id="IPR009091">
    <property type="entry name" value="RCC1/BLIP-II"/>
</dbReference>
<dbReference type="PANTHER" id="PTHR45982:SF1">
    <property type="entry name" value="REGULATOR OF CHROMOSOME CONDENSATION"/>
    <property type="match status" value="1"/>
</dbReference>
<sequence length="507" mass="53748">MWRIRYNICATLGHGGGYCATLFTAGQHFIAMICTSPEGYQQRLPPTLNLGPCFSIWPCDLFPKLCNAWIEFLSHGEDAQDLVSVSGSVIPHDDGAAGDCSPRECREQSRSSRCSGQSLRVQYTPSPDFFQLCTTCAAMKKLRRAAVLCALAICWACQTKDLLFCGWSRAESTYAHRPMKISWGKAHGAQAQGDNVARGGVPDTMGDFLPPIDLGTGRTATSLTTGAWEYTMCAVLDDGNAKCWGKNDDGQCGIGTNTDVGGAGFDGTSPVAMLGTGRTVQQVAGCFYSMCALLDGGSVKCWGGGLQALGYGDTTTRGTNVNELGDNLPEVDFGTGKVAKALYSGQGSICVILTDDSTKCWGKYQEVPYGDNVMRGTAPGQMGDNLPTIDFGTGRHATHIGLGQNIGCAVLDDGSVKCWSDNTATNKAAGGQDIAGFVMGDSFPAINLGTGKVAVQVATKFQHSCAVFDDGTLKCWGVNDGGQLGLGDTLPYSHQRQSQRRLYMCSS</sequence>
<organism evidence="1 2">
    <name type="scientific">Symbiodinium microadriaticum</name>
    <name type="common">Dinoflagellate</name>
    <name type="synonym">Zooxanthella microadriatica</name>
    <dbReference type="NCBI Taxonomy" id="2951"/>
    <lineage>
        <taxon>Eukaryota</taxon>
        <taxon>Sar</taxon>
        <taxon>Alveolata</taxon>
        <taxon>Dinophyceae</taxon>
        <taxon>Suessiales</taxon>
        <taxon>Symbiodiniaceae</taxon>
        <taxon>Symbiodinium</taxon>
    </lineage>
</organism>
<dbReference type="InterPro" id="IPR051553">
    <property type="entry name" value="Ran_GTPase-activating"/>
</dbReference>
<name>A0A1Q9DVU4_SYMMI</name>
<proteinExistence type="predicted"/>
<accession>A0A1Q9DVU4</accession>
<dbReference type="PANTHER" id="PTHR45982">
    <property type="entry name" value="REGULATOR OF CHROMOSOME CONDENSATION"/>
    <property type="match status" value="1"/>
</dbReference>
<dbReference type="Proteomes" id="UP000186817">
    <property type="component" value="Unassembled WGS sequence"/>
</dbReference>
<dbReference type="GO" id="GO:0005085">
    <property type="term" value="F:guanyl-nucleotide exchange factor activity"/>
    <property type="evidence" value="ECO:0007669"/>
    <property type="project" value="TreeGrafter"/>
</dbReference>
<dbReference type="Gene3D" id="2.130.10.30">
    <property type="entry name" value="Regulator of chromosome condensation 1/beta-lactamase-inhibitor protein II"/>
    <property type="match status" value="2"/>
</dbReference>
<gene>
    <name evidence="1" type="primary">HERC2</name>
    <name evidence="1" type="ORF">AK812_SmicGene18221</name>
</gene>
<dbReference type="EMBL" id="LSRX01000370">
    <property type="protein sequence ID" value="OLP99248.1"/>
    <property type="molecule type" value="Genomic_DNA"/>
</dbReference>
<dbReference type="AlphaFoldDB" id="A0A1Q9DVU4"/>